<dbReference type="AlphaFoldDB" id="A0A699GXZ8"/>
<keyword evidence="1" id="KW-1133">Transmembrane helix</keyword>
<name>A0A699GXZ8_TANCI</name>
<feature type="non-terminal residue" evidence="2">
    <location>
        <position position="1"/>
    </location>
</feature>
<evidence type="ECO:0000313" key="2">
    <source>
        <dbReference type="EMBL" id="GEW74542.1"/>
    </source>
</evidence>
<dbReference type="EMBL" id="BKCJ010071965">
    <property type="protein sequence ID" value="GEW74542.1"/>
    <property type="molecule type" value="Genomic_DNA"/>
</dbReference>
<proteinExistence type="predicted"/>
<accession>A0A699GXZ8</accession>
<keyword evidence="1" id="KW-0472">Membrane</keyword>
<comment type="caution">
    <text evidence="2">The sequence shown here is derived from an EMBL/GenBank/DDBJ whole genome shotgun (WGS) entry which is preliminary data.</text>
</comment>
<sequence>KLRNLKNAIKKWQVDVRKNDRSQKCANISEIHDIEKKIDDVLDLIQRARIKWDIEGDENSKFFHGIINSKRRMQAIAGILHDDFLESHISLDEVKNAVWECGSNKAPGLDGANSSFFTLIPKISNPLFVKDFRPISLIGTPYNIISKLLANRLSKVIDKRQWNWSSSNIGTCNTAYLNDLLLEISQIDISVDEDTCTWVLSNDGTFSVKSVRRLIDSKLLPFISTPNVCDKFLPQKATKAKYRRLYVIFAALFWWIWRYRNSVTFSSDSIKKGDLFDNIHASSFS</sequence>
<dbReference type="InterPro" id="IPR052343">
    <property type="entry name" value="Retrotransposon-Effector_Assoc"/>
</dbReference>
<dbReference type="PANTHER" id="PTHR46890:SF50">
    <property type="entry name" value="RNA-DIRECTED DNA POLYMERASE, EUKARYOTA, REVERSE TRANSCRIPTASE ZINC-BINDING DOMAIN PROTEIN-RELATED"/>
    <property type="match status" value="1"/>
</dbReference>
<feature type="transmembrane region" description="Helical" evidence="1">
    <location>
        <begin position="241"/>
        <end position="257"/>
    </location>
</feature>
<protein>
    <submittedName>
        <fullName evidence="2">Transposon TX1 uncharacterized</fullName>
    </submittedName>
</protein>
<reference evidence="2" key="1">
    <citation type="journal article" date="2019" name="Sci. Rep.">
        <title>Draft genome of Tanacetum cinerariifolium, the natural source of mosquito coil.</title>
        <authorList>
            <person name="Yamashiro T."/>
            <person name="Shiraishi A."/>
            <person name="Satake H."/>
            <person name="Nakayama K."/>
        </authorList>
    </citation>
    <scope>NUCLEOTIDE SEQUENCE</scope>
</reference>
<gene>
    <name evidence="2" type="ORF">Tci_246518</name>
</gene>
<organism evidence="2">
    <name type="scientific">Tanacetum cinerariifolium</name>
    <name type="common">Dalmatian daisy</name>
    <name type="synonym">Chrysanthemum cinerariifolium</name>
    <dbReference type="NCBI Taxonomy" id="118510"/>
    <lineage>
        <taxon>Eukaryota</taxon>
        <taxon>Viridiplantae</taxon>
        <taxon>Streptophyta</taxon>
        <taxon>Embryophyta</taxon>
        <taxon>Tracheophyta</taxon>
        <taxon>Spermatophyta</taxon>
        <taxon>Magnoliopsida</taxon>
        <taxon>eudicotyledons</taxon>
        <taxon>Gunneridae</taxon>
        <taxon>Pentapetalae</taxon>
        <taxon>asterids</taxon>
        <taxon>campanulids</taxon>
        <taxon>Asterales</taxon>
        <taxon>Asteraceae</taxon>
        <taxon>Asteroideae</taxon>
        <taxon>Anthemideae</taxon>
        <taxon>Anthemidinae</taxon>
        <taxon>Tanacetum</taxon>
    </lineage>
</organism>
<keyword evidence="1" id="KW-0812">Transmembrane</keyword>
<dbReference type="PANTHER" id="PTHR46890">
    <property type="entry name" value="NON-LTR RETROLELEMENT REVERSE TRANSCRIPTASE-LIKE PROTEIN-RELATED"/>
    <property type="match status" value="1"/>
</dbReference>
<evidence type="ECO:0000256" key="1">
    <source>
        <dbReference type="SAM" id="Phobius"/>
    </source>
</evidence>